<dbReference type="EMBL" id="JBHSFV010000002">
    <property type="protein sequence ID" value="MFC4633077.1"/>
    <property type="molecule type" value="Genomic_DNA"/>
</dbReference>
<protein>
    <recommendedName>
        <fullName evidence="3">Lipocalin-like domain-containing protein</fullName>
    </recommendedName>
</protein>
<reference evidence="2" key="1">
    <citation type="journal article" date="2019" name="Int. J. Syst. Evol. Microbiol.">
        <title>The Global Catalogue of Microorganisms (GCM) 10K type strain sequencing project: providing services to taxonomists for standard genome sequencing and annotation.</title>
        <authorList>
            <consortium name="The Broad Institute Genomics Platform"/>
            <consortium name="The Broad Institute Genome Sequencing Center for Infectious Disease"/>
            <person name="Wu L."/>
            <person name="Ma J."/>
        </authorList>
    </citation>
    <scope>NUCLEOTIDE SEQUENCE [LARGE SCALE GENOMIC DNA]</scope>
    <source>
        <strain evidence="2">YJ-61-S</strain>
    </source>
</reference>
<keyword evidence="2" id="KW-1185">Reference proteome</keyword>
<accession>A0ABV9HSB7</accession>
<evidence type="ECO:0000313" key="2">
    <source>
        <dbReference type="Proteomes" id="UP001596043"/>
    </source>
</evidence>
<dbReference type="RefSeq" id="WP_379977261.1">
    <property type="nucleotide sequence ID" value="NZ_JBHSFV010000002.1"/>
</dbReference>
<dbReference type="Proteomes" id="UP001596043">
    <property type="component" value="Unassembled WGS sequence"/>
</dbReference>
<proteinExistence type="predicted"/>
<evidence type="ECO:0000313" key="1">
    <source>
        <dbReference type="EMBL" id="MFC4633077.1"/>
    </source>
</evidence>
<organism evidence="1 2">
    <name type="scientific">Dokdonia ponticola</name>
    <dbReference type="NCBI Taxonomy" id="2041041"/>
    <lineage>
        <taxon>Bacteria</taxon>
        <taxon>Pseudomonadati</taxon>
        <taxon>Bacteroidota</taxon>
        <taxon>Flavobacteriia</taxon>
        <taxon>Flavobacteriales</taxon>
        <taxon>Flavobacteriaceae</taxon>
        <taxon>Dokdonia</taxon>
    </lineage>
</organism>
<dbReference type="PROSITE" id="PS51257">
    <property type="entry name" value="PROKAR_LIPOPROTEIN"/>
    <property type="match status" value="1"/>
</dbReference>
<comment type="caution">
    <text evidence="1">The sequence shown here is derived from an EMBL/GenBank/DDBJ whole genome shotgun (WGS) entry which is preliminary data.</text>
</comment>
<sequence>MKLIAYICSIFLFISCEKKITPQLPKGDFDYLIGHWERTNEQEGKKTFEIWERPDSLTYKGIGYTLKDTDTIWKEQMQLIKRDTTWQLDIQSGKEPVVSFKILKKTVSTFLAHNPTHDFPTHIQYRYFDDTITAIVSSEEMEIPFIFWRVE</sequence>
<evidence type="ECO:0008006" key="3">
    <source>
        <dbReference type="Google" id="ProtNLM"/>
    </source>
</evidence>
<gene>
    <name evidence="1" type="ORF">ACFO3O_04120</name>
</gene>
<name>A0ABV9HSB7_9FLAO</name>